<organism evidence="2">
    <name type="scientific">Cacopsylla melanoneura</name>
    <dbReference type="NCBI Taxonomy" id="428564"/>
    <lineage>
        <taxon>Eukaryota</taxon>
        <taxon>Metazoa</taxon>
        <taxon>Ecdysozoa</taxon>
        <taxon>Arthropoda</taxon>
        <taxon>Hexapoda</taxon>
        <taxon>Insecta</taxon>
        <taxon>Pterygota</taxon>
        <taxon>Neoptera</taxon>
        <taxon>Paraneoptera</taxon>
        <taxon>Hemiptera</taxon>
        <taxon>Sternorrhyncha</taxon>
        <taxon>Psylloidea</taxon>
        <taxon>Psyllidae</taxon>
        <taxon>Psyllinae</taxon>
        <taxon>Cacopsylla</taxon>
    </lineage>
</organism>
<feature type="compositionally biased region" description="Basic and acidic residues" evidence="1">
    <location>
        <begin position="25"/>
        <end position="44"/>
    </location>
</feature>
<feature type="region of interest" description="Disordered" evidence="1">
    <location>
        <begin position="1"/>
        <end position="44"/>
    </location>
</feature>
<reference evidence="2" key="1">
    <citation type="submission" date="2021-05" db="EMBL/GenBank/DDBJ databases">
        <authorList>
            <person name="Alioto T."/>
            <person name="Alioto T."/>
            <person name="Gomez Garrido J."/>
        </authorList>
    </citation>
    <scope>NUCLEOTIDE SEQUENCE</scope>
</reference>
<protein>
    <submittedName>
        <fullName evidence="2">Uncharacterized protein</fullName>
    </submittedName>
</protein>
<dbReference type="AlphaFoldDB" id="A0A8D8ZQF8"/>
<accession>A0A8D8ZQF8</accession>
<evidence type="ECO:0000313" key="2">
    <source>
        <dbReference type="EMBL" id="CAG6751820.1"/>
    </source>
</evidence>
<proteinExistence type="predicted"/>
<dbReference type="EMBL" id="HBUF01530986">
    <property type="protein sequence ID" value="CAG6751821.1"/>
    <property type="molecule type" value="Transcribed_RNA"/>
</dbReference>
<name>A0A8D8ZQF8_9HEMI</name>
<sequence length="102" mass="12112">MGKGKIPQEEDEQEKVTLKKIPSKPKVEEKPAPEKKREKIRHLPDDGRLNFPMCKKPYILMERSLKQMFCDNSKNEIDRVLRYSYYAVTIVISFSATLDYWF</sequence>
<evidence type="ECO:0000256" key="1">
    <source>
        <dbReference type="SAM" id="MobiDB-lite"/>
    </source>
</evidence>
<dbReference type="EMBL" id="HBUF01530985">
    <property type="protein sequence ID" value="CAG6751820.1"/>
    <property type="molecule type" value="Transcribed_RNA"/>
</dbReference>